<dbReference type="RefSeq" id="WP_163723144.1">
    <property type="nucleotide sequence ID" value="NZ_AP022574.1"/>
</dbReference>
<accession>A0A7I7MD17</accession>
<dbReference type="Proteomes" id="UP000466514">
    <property type="component" value="Chromosome"/>
</dbReference>
<evidence type="ECO:0000313" key="1">
    <source>
        <dbReference type="EMBL" id="BBX69722.1"/>
    </source>
</evidence>
<dbReference type="KEGG" id="mpsc:MPSYJ_31830"/>
<protein>
    <submittedName>
        <fullName evidence="1">Uncharacterized protein</fullName>
    </submittedName>
</protein>
<proteinExistence type="predicted"/>
<name>A0A7I7MD17_9MYCO</name>
<evidence type="ECO:0000313" key="2">
    <source>
        <dbReference type="Proteomes" id="UP000466514"/>
    </source>
</evidence>
<dbReference type="EMBL" id="AP022574">
    <property type="protein sequence ID" value="BBX69722.1"/>
    <property type="molecule type" value="Genomic_DNA"/>
</dbReference>
<dbReference type="AlphaFoldDB" id="A0A7I7MD17"/>
<gene>
    <name evidence="1" type="ORF">MPSYJ_31830</name>
</gene>
<sequence>MTRRPSADQDVGQLYGWLVDREQRASWSPGHTLAWCPESASYTGTAERQAALEAGLPVDLPVSALPGWARVGEAPRWWRRATVYPDGTVTFRDDELAWIVENGCKPADVAQITPQRPHPPRRMSCDNAATRVLSLPSCGKCHEDDFQGSR</sequence>
<organism evidence="1 2">
    <name type="scientific">Mycolicibacterium psychrotolerans</name>
    <dbReference type="NCBI Taxonomy" id="216929"/>
    <lineage>
        <taxon>Bacteria</taxon>
        <taxon>Bacillati</taxon>
        <taxon>Actinomycetota</taxon>
        <taxon>Actinomycetes</taxon>
        <taxon>Mycobacteriales</taxon>
        <taxon>Mycobacteriaceae</taxon>
        <taxon>Mycolicibacterium</taxon>
    </lineage>
</organism>
<reference evidence="1 2" key="1">
    <citation type="journal article" date="2019" name="Emerg. Microbes Infect.">
        <title>Comprehensive subspecies identification of 175 nontuberculous mycobacteria species based on 7547 genomic profiles.</title>
        <authorList>
            <person name="Matsumoto Y."/>
            <person name="Kinjo T."/>
            <person name="Motooka D."/>
            <person name="Nabeya D."/>
            <person name="Jung N."/>
            <person name="Uechi K."/>
            <person name="Horii T."/>
            <person name="Iida T."/>
            <person name="Fujita J."/>
            <person name="Nakamura S."/>
        </authorList>
    </citation>
    <scope>NUCLEOTIDE SEQUENCE [LARGE SCALE GENOMIC DNA]</scope>
    <source>
        <strain evidence="1 2">JCM 13323</strain>
    </source>
</reference>
<keyword evidence="2" id="KW-1185">Reference proteome</keyword>